<organism evidence="1 2">
    <name type="scientific">Halocynthiibacter halioticoli</name>
    <dbReference type="NCBI Taxonomy" id="2986804"/>
    <lineage>
        <taxon>Bacteria</taxon>
        <taxon>Pseudomonadati</taxon>
        <taxon>Pseudomonadota</taxon>
        <taxon>Alphaproteobacteria</taxon>
        <taxon>Rhodobacterales</taxon>
        <taxon>Paracoccaceae</taxon>
        <taxon>Halocynthiibacter</taxon>
    </lineage>
</organism>
<reference evidence="1" key="1">
    <citation type="submission" date="2022-10" db="EMBL/GenBank/DDBJ databases">
        <authorList>
            <person name="Yue Y."/>
        </authorList>
    </citation>
    <scope>NUCLEOTIDE SEQUENCE</scope>
    <source>
        <strain evidence="1">Z654</strain>
    </source>
</reference>
<comment type="caution">
    <text evidence="1">The sequence shown here is derived from an EMBL/GenBank/DDBJ whole genome shotgun (WGS) entry which is preliminary data.</text>
</comment>
<dbReference type="Proteomes" id="UP001208041">
    <property type="component" value="Unassembled WGS sequence"/>
</dbReference>
<accession>A0AAE3IYB0</accession>
<gene>
    <name evidence="1" type="ORF">OH136_01225</name>
</gene>
<sequence>MIDILHSGFDGLTFTVSTDIPPDFAQELASAKAFAWETRAECILDLGKIKLSVTATGARGFTCHTGDLGAVWLIQDPENPIPNNPMIKVDFRAMGLALHGLDGAEEHFRDCMEAFEIPYVETQLRVSRVDFAVDVLAPWFEPSREALVVPAHTKVSELTGVDETETLASSNRVTGLRAGAIANRQLAIYDKRLEVMQKKNAGWLTIWNQARRDVGQPELDLKDRFASQIWRFEMRLGSKQLRNRYEMRSWQDLRETIGDALNEFFEKIRYCTPTGDTNRARWPVQPIWRAVRDRVAENLLEHRTGVEPSNVIYANKFEKWRQFDTQLLGYFVSRAALSDVKPDDFEEFMLQHVQPLARMSKEHPKPIEERFDKVRRRYRLW</sequence>
<evidence type="ECO:0008006" key="3">
    <source>
        <dbReference type="Google" id="ProtNLM"/>
    </source>
</evidence>
<evidence type="ECO:0000313" key="2">
    <source>
        <dbReference type="Proteomes" id="UP001208041"/>
    </source>
</evidence>
<name>A0AAE3IYB0_9RHOB</name>
<keyword evidence="2" id="KW-1185">Reference proteome</keyword>
<dbReference type="RefSeq" id="WP_263951991.1">
    <property type="nucleotide sequence ID" value="NZ_JAOYFC010000001.1"/>
</dbReference>
<protein>
    <recommendedName>
        <fullName evidence="3">Replication initiation factor</fullName>
    </recommendedName>
</protein>
<proteinExistence type="predicted"/>
<dbReference type="EMBL" id="JAOYFC010000001">
    <property type="protein sequence ID" value="MCV6823161.1"/>
    <property type="molecule type" value="Genomic_DNA"/>
</dbReference>
<dbReference type="AlphaFoldDB" id="A0AAE3IYB0"/>
<evidence type="ECO:0000313" key="1">
    <source>
        <dbReference type="EMBL" id="MCV6823161.1"/>
    </source>
</evidence>